<name>A0A0F9RJZ5_9ZZZZ</name>
<gene>
    <name evidence="1" type="ORF">LCGC14_0586000</name>
</gene>
<protein>
    <submittedName>
        <fullName evidence="1">Uncharacterized protein</fullName>
    </submittedName>
</protein>
<sequence>MENKSLTIEKRFLKGILASTMDDLNYLINLIKKFESEFKHDLVNELTSMIDDRDYEGSFNMLAGITIDIYAEWYLKEKCNLDMKKHERFFETVGYIMNEQNTSKLKKPLVLDIEPFRQEFEINLDFWDEFVEALNTFINK</sequence>
<comment type="caution">
    <text evidence="1">The sequence shown here is derived from an EMBL/GenBank/DDBJ whole genome shotgun (WGS) entry which is preliminary data.</text>
</comment>
<proteinExistence type="predicted"/>
<reference evidence="1" key="1">
    <citation type="journal article" date="2015" name="Nature">
        <title>Complex archaea that bridge the gap between prokaryotes and eukaryotes.</title>
        <authorList>
            <person name="Spang A."/>
            <person name="Saw J.H."/>
            <person name="Jorgensen S.L."/>
            <person name="Zaremba-Niedzwiedzka K."/>
            <person name="Martijn J."/>
            <person name="Lind A.E."/>
            <person name="van Eijk R."/>
            <person name="Schleper C."/>
            <person name="Guy L."/>
            <person name="Ettema T.J."/>
        </authorList>
    </citation>
    <scope>NUCLEOTIDE SEQUENCE</scope>
</reference>
<evidence type="ECO:0000313" key="1">
    <source>
        <dbReference type="EMBL" id="KKN55079.1"/>
    </source>
</evidence>
<dbReference type="EMBL" id="LAZR01000901">
    <property type="protein sequence ID" value="KKN55079.1"/>
    <property type="molecule type" value="Genomic_DNA"/>
</dbReference>
<accession>A0A0F9RJZ5</accession>
<dbReference type="AlphaFoldDB" id="A0A0F9RJZ5"/>
<organism evidence="1">
    <name type="scientific">marine sediment metagenome</name>
    <dbReference type="NCBI Taxonomy" id="412755"/>
    <lineage>
        <taxon>unclassified sequences</taxon>
        <taxon>metagenomes</taxon>
        <taxon>ecological metagenomes</taxon>
    </lineage>
</organism>